<dbReference type="Proteomes" id="UP000034163">
    <property type="component" value="Unassembled WGS sequence"/>
</dbReference>
<proteinExistence type="predicted"/>
<protein>
    <submittedName>
        <fullName evidence="1">Uncharacterized protein</fullName>
    </submittedName>
</protein>
<comment type="caution">
    <text evidence="1">The sequence shown here is derived from an EMBL/GenBank/DDBJ whole genome shotgun (WGS) entry which is preliminary data.</text>
</comment>
<sequence>MAKKIIFRGDLYQGVEWTIRPLEKNHPLRKQLEESLSQRIRDKITIARSTQRADHNRYEAVELLLNGLTHKQGMRNSFAAWFAREGRAIGIRRCYQIGKSICDELGLTIDEVRGYYNNTQWEKDPR</sequence>
<organism evidence="1 2">
    <name type="scientific">candidate division WWE3 bacterium GW2011_GWB1_41_6</name>
    <dbReference type="NCBI Taxonomy" id="1619112"/>
    <lineage>
        <taxon>Bacteria</taxon>
        <taxon>Katanobacteria</taxon>
    </lineage>
</organism>
<accession>A0A0G0ZWA1</accession>
<evidence type="ECO:0000313" key="1">
    <source>
        <dbReference type="EMBL" id="KKS17363.1"/>
    </source>
</evidence>
<evidence type="ECO:0000313" key="2">
    <source>
        <dbReference type="Proteomes" id="UP000034163"/>
    </source>
</evidence>
<dbReference type="EMBL" id="LCBS01000003">
    <property type="protein sequence ID" value="KKS17363.1"/>
    <property type="molecule type" value="Genomic_DNA"/>
</dbReference>
<gene>
    <name evidence="1" type="ORF">UU72_C0003G0024</name>
</gene>
<name>A0A0G0ZWA1_UNCKA</name>
<dbReference type="AlphaFoldDB" id="A0A0G0ZWA1"/>
<reference evidence="1 2" key="1">
    <citation type="journal article" date="2015" name="Nature">
        <title>rRNA introns, odd ribosomes, and small enigmatic genomes across a large radiation of phyla.</title>
        <authorList>
            <person name="Brown C.T."/>
            <person name="Hug L.A."/>
            <person name="Thomas B.C."/>
            <person name="Sharon I."/>
            <person name="Castelle C.J."/>
            <person name="Singh A."/>
            <person name="Wilkins M.J."/>
            <person name="Williams K.H."/>
            <person name="Banfield J.F."/>
        </authorList>
    </citation>
    <scope>NUCLEOTIDE SEQUENCE [LARGE SCALE GENOMIC DNA]</scope>
</reference>